<evidence type="ECO:0000259" key="2">
    <source>
        <dbReference type="SMART" id="SM00471"/>
    </source>
</evidence>
<dbReference type="PANTHER" id="PTHR11373:SF4">
    <property type="entry name" value="DEOXYNUCLEOSIDE TRIPHOSPHATE TRIPHOSPHOHYDROLASE SAMHD1"/>
    <property type="match status" value="1"/>
</dbReference>
<dbReference type="Pfam" id="PF02996">
    <property type="entry name" value="Prefoldin"/>
    <property type="match status" value="1"/>
</dbReference>
<dbReference type="EMBL" id="LWCA01000109">
    <property type="protein sequence ID" value="OAF70807.1"/>
    <property type="molecule type" value="Genomic_DNA"/>
</dbReference>
<sequence length="572" mass="67234">MISTDIKPHRFIENIHDELIKYKLEEVQNLLAHITLSIQKCRKIEDEYTAQRNKMKEQLEPMTKTIGAIQFAEKNKNKTCESRIKLSESLYVTANVEFDGKVGLWLGAGVMAEYTCNKALELTNRSHKNLNKKIQEIEQNMDPLSIAIIDTPQFQRLHRIKMLGTCYFVYNSATHSRFEHSLGTAYLAELQIKSLRENQPELNITNTDQLCVKLAGLCHDLEDQELFFKKRVTSVVPISKHIYFEKEGSQLIHLKLLDMNINLNEFPLHRTLHEEMSIKMLKYVFNTNDRVQRLLKEYSIDNVAQNFIFELIHPQETTSLPPSKYFMYEIVSNKTTGVDVDKFDYILRDSYYVGLKCGFDYKRFIKFSRVVDINGTCHLCYRDKMFHDLYGLFNTRNYLNFHIYHHRIANVVDVMYIESLKLANNFLTFTNLDGDKLKLCDTIDDPYAYTKVNDAVYDIIRWSDNVNLAPARQIFENLENRQIYKFVYEWLNNEDQKLTNIKSIIIDRCNDATINNDNLIIWFVRTDYGSGNEDPIEKVYFYSKNNLNIANIMKKDEVILVIHNLFKLKGHE</sequence>
<proteinExistence type="inferred from homology"/>
<dbReference type="InterPro" id="IPR003607">
    <property type="entry name" value="HD/PDEase_dom"/>
</dbReference>
<dbReference type="SUPFAM" id="SSF109604">
    <property type="entry name" value="HD-domain/PDEase-like"/>
    <property type="match status" value="1"/>
</dbReference>
<dbReference type="Gene3D" id="3.30.70.2760">
    <property type="match status" value="1"/>
</dbReference>
<protein>
    <recommendedName>
        <fullName evidence="2">HD/PDEase domain-containing protein</fullName>
    </recommendedName>
</protein>
<dbReference type="Gene3D" id="1.10.3210.10">
    <property type="entry name" value="Hypothetical protein af1432"/>
    <property type="match status" value="1"/>
</dbReference>
<name>A0A177B929_9BILA</name>
<accession>A0A177B929</accession>
<evidence type="ECO:0000313" key="4">
    <source>
        <dbReference type="Proteomes" id="UP000078046"/>
    </source>
</evidence>
<dbReference type="InterPro" id="IPR050135">
    <property type="entry name" value="dGTPase-like"/>
</dbReference>
<dbReference type="PANTHER" id="PTHR11373">
    <property type="entry name" value="DEOXYNUCLEOSIDE TRIPHOSPHATE TRIPHOSPHOHYDROLASE"/>
    <property type="match status" value="1"/>
</dbReference>
<comment type="similarity">
    <text evidence="1">Belongs to the SAMHD1 family.</text>
</comment>
<dbReference type="GO" id="GO:0005634">
    <property type="term" value="C:nucleus"/>
    <property type="evidence" value="ECO:0007669"/>
    <property type="project" value="TreeGrafter"/>
</dbReference>
<dbReference type="GO" id="GO:0008832">
    <property type="term" value="F:dGTPase activity"/>
    <property type="evidence" value="ECO:0007669"/>
    <property type="project" value="TreeGrafter"/>
</dbReference>
<gene>
    <name evidence="3" type="ORF">A3Q56_01454</name>
</gene>
<evidence type="ECO:0000256" key="1">
    <source>
        <dbReference type="ARBA" id="ARBA00005776"/>
    </source>
</evidence>
<dbReference type="OrthoDB" id="9991235at2759"/>
<dbReference type="AlphaFoldDB" id="A0A177B929"/>
<reference evidence="3 4" key="1">
    <citation type="submission" date="2016-04" db="EMBL/GenBank/DDBJ databases">
        <title>The genome of Intoshia linei affirms orthonectids as highly simplified spiralians.</title>
        <authorList>
            <person name="Mikhailov K.V."/>
            <person name="Slusarev G.S."/>
            <person name="Nikitin M.A."/>
            <person name="Logacheva M.D."/>
            <person name="Penin A."/>
            <person name="Aleoshin V."/>
            <person name="Panchin Y.V."/>
        </authorList>
    </citation>
    <scope>NUCLEOTIDE SEQUENCE [LARGE SCALE GENOMIC DNA]</scope>
    <source>
        <strain evidence="3">Intl2013</strain>
        <tissue evidence="3">Whole animal</tissue>
    </source>
</reference>
<dbReference type="Proteomes" id="UP000078046">
    <property type="component" value="Unassembled WGS sequence"/>
</dbReference>
<dbReference type="SUPFAM" id="SSF46579">
    <property type="entry name" value="Prefoldin"/>
    <property type="match status" value="1"/>
</dbReference>
<evidence type="ECO:0000313" key="3">
    <source>
        <dbReference type="EMBL" id="OAF70807.1"/>
    </source>
</evidence>
<comment type="caution">
    <text evidence="3">The sequence shown here is derived from an EMBL/GenBank/DDBJ whole genome shotgun (WGS) entry which is preliminary data.</text>
</comment>
<keyword evidence="4" id="KW-1185">Reference proteome</keyword>
<organism evidence="3 4">
    <name type="scientific">Intoshia linei</name>
    <dbReference type="NCBI Taxonomy" id="1819745"/>
    <lineage>
        <taxon>Eukaryota</taxon>
        <taxon>Metazoa</taxon>
        <taxon>Spiralia</taxon>
        <taxon>Lophotrochozoa</taxon>
        <taxon>Mesozoa</taxon>
        <taxon>Orthonectida</taxon>
        <taxon>Rhopaluridae</taxon>
        <taxon>Intoshia</taxon>
    </lineage>
</organism>
<dbReference type="SMART" id="SM00471">
    <property type="entry name" value="HDc"/>
    <property type="match status" value="1"/>
</dbReference>
<feature type="domain" description="HD/PDEase" evidence="2">
    <location>
        <begin position="173"/>
        <end position="355"/>
    </location>
</feature>
<dbReference type="CDD" id="cd00077">
    <property type="entry name" value="HDc"/>
    <property type="match status" value="1"/>
</dbReference>
<dbReference type="InterPro" id="IPR004127">
    <property type="entry name" value="Prefoldin_subunit_alpha"/>
</dbReference>
<dbReference type="GO" id="GO:0006203">
    <property type="term" value="P:dGTP catabolic process"/>
    <property type="evidence" value="ECO:0007669"/>
    <property type="project" value="TreeGrafter"/>
</dbReference>